<evidence type="ECO:0000256" key="4">
    <source>
        <dbReference type="ARBA" id="ARBA00022833"/>
    </source>
</evidence>
<evidence type="ECO:0000313" key="7">
    <source>
        <dbReference type="EMBL" id="PSR52792.1"/>
    </source>
</evidence>
<sequence>MPVEELYQQAVVLLKSLIATESFSRQEEHTAEIMHVFLQKHGIETYRELNNVWAFNKHYSPEKPTILLNSHHDTVKPNQGWTKDPFSPLEEDSKLFGLGSNDAGGSLVSLLATFLHFYPQENLSYNLLFAATAEEEISGKNGLELIFPEFGSVEFAIVGEPTQMHLAIAEKGLLVLDCLVHGKSGHAAREEGENAIYKALPDIQWFQNYRFPKESEYLGPVKMSVTIIKAGTQHNVVPDQCEFTVDVRVTDAYTNEEVVEIIKSQVSCEVMPRSVRLKPSRMSKDAPIVQAGIALGRNTYGSPTTSDQALLSIPSLKLGPGDSARSHTADEFIYLAEIKEGIELYIKILNKILYQ</sequence>
<dbReference type="EMBL" id="PYFT01000001">
    <property type="protein sequence ID" value="PSR52792.1"/>
    <property type="molecule type" value="Genomic_DNA"/>
</dbReference>
<dbReference type="GO" id="GO:0006526">
    <property type="term" value="P:L-arginine biosynthetic process"/>
    <property type="evidence" value="ECO:0007669"/>
    <property type="project" value="TreeGrafter"/>
</dbReference>
<evidence type="ECO:0000256" key="3">
    <source>
        <dbReference type="ARBA" id="ARBA00022801"/>
    </source>
</evidence>
<dbReference type="GO" id="GO:0008777">
    <property type="term" value="F:acetylornithine deacetylase activity"/>
    <property type="evidence" value="ECO:0007669"/>
    <property type="project" value="TreeGrafter"/>
</dbReference>
<gene>
    <name evidence="7" type="ORF">AHMF7605_04260</name>
</gene>
<evidence type="ECO:0000256" key="1">
    <source>
        <dbReference type="ARBA" id="ARBA00001947"/>
    </source>
</evidence>
<dbReference type="CDD" id="cd05651">
    <property type="entry name" value="M20_ArgE_DapE-like"/>
    <property type="match status" value="1"/>
</dbReference>
<reference evidence="7 8" key="1">
    <citation type="submission" date="2018-03" db="EMBL/GenBank/DDBJ databases">
        <title>Adhaeribacter sp. HMF7605 Genome sequencing and assembly.</title>
        <authorList>
            <person name="Kang H."/>
            <person name="Kang J."/>
            <person name="Cha I."/>
            <person name="Kim H."/>
            <person name="Joh K."/>
        </authorList>
    </citation>
    <scope>NUCLEOTIDE SEQUENCE [LARGE SCALE GENOMIC DNA]</scope>
    <source>
        <strain evidence="7 8">HMF7605</strain>
    </source>
</reference>
<dbReference type="InterPro" id="IPR011650">
    <property type="entry name" value="Peptidase_M20_dimer"/>
</dbReference>
<dbReference type="Pfam" id="PF07687">
    <property type="entry name" value="M20_dimer"/>
    <property type="match status" value="1"/>
</dbReference>
<dbReference type="InterPro" id="IPR002933">
    <property type="entry name" value="Peptidase_M20"/>
</dbReference>
<evidence type="ECO:0000256" key="5">
    <source>
        <dbReference type="ARBA" id="ARBA00023285"/>
    </source>
</evidence>
<comment type="cofactor">
    <cofactor evidence="1">
        <name>Zn(2+)</name>
        <dbReference type="ChEBI" id="CHEBI:29105"/>
    </cofactor>
</comment>
<dbReference type="Gene3D" id="3.40.630.10">
    <property type="entry name" value="Zn peptidases"/>
    <property type="match status" value="1"/>
</dbReference>
<proteinExistence type="predicted"/>
<dbReference type="Gene3D" id="3.30.70.360">
    <property type="match status" value="1"/>
</dbReference>
<dbReference type="OrthoDB" id="9792335at2"/>
<dbReference type="InterPro" id="IPR001261">
    <property type="entry name" value="ArgE/DapE_CS"/>
</dbReference>
<keyword evidence="3" id="KW-0378">Hydrolase</keyword>
<dbReference type="RefSeq" id="WP_106926769.1">
    <property type="nucleotide sequence ID" value="NZ_PYFT01000001.1"/>
</dbReference>
<keyword evidence="8" id="KW-1185">Reference proteome</keyword>
<dbReference type="InterPro" id="IPR050072">
    <property type="entry name" value="Peptidase_M20A"/>
</dbReference>
<feature type="domain" description="Peptidase M20 dimerisation" evidence="6">
    <location>
        <begin position="168"/>
        <end position="266"/>
    </location>
</feature>
<evidence type="ECO:0000259" key="6">
    <source>
        <dbReference type="Pfam" id="PF07687"/>
    </source>
</evidence>
<dbReference type="PANTHER" id="PTHR43808:SF31">
    <property type="entry name" value="N-ACETYL-L-CITRULLINE DEACETYLASE"/>
    <property type="match status" value="1"/>
</dbReference>
<name>A0A2T2YBA3_9BACT</name>
<dbReference type="InterPro" id="IPR036264">
    <property type="entry name" value="Bact_exopeptidase_dim_dom"/>
</dbReference>
<protein>
    <submittedName>
        <fullName evidence="7">Acetylornithine deacetylase</fullName>
    </submittedName>
</protein>
<dbReference type="AlphaFoldDB" id="A0A2T2YBA3"/>
<keyword evidence="2" id="KW-0479">Metal-binding</keyword>
<evidence type="ECO:0000256" key="2">
    <source>
        <dbReference type="ARBA" id="ARBA00022723"/>
    </source>
</evidence>
<evidence type="ECO:0000313" key="8">
    <source>
        <dbReference type="Proteomes" id="UP000240357"/>
    </source>
</evidence>
<dbReference type="SUPFAM" id="SSF55031">
    <property type="entry name" value="Bacterial exopeptidase dimerisation domain"/>
    <property type="match status" value="1"/>
</dbReference>
<keyword evidence="4" id="KW-0862">Zinc</keyword>
<dbReference type="GO" id="GO:0046872">
    <property type="term" value="F:metal ion binding"/>
    <property type="evidence" value="ECO:0007669"/>
    <property type="project" value="UniProtKB-KW"/>
</dbReference>
<comment type="caution">
    <text evidence="7">The sequence shown here is derived from an EMBL/GenBank/DDBJ whole genome shotgun (WGS) entry which is preliminary data.</text>
</comment>
<accession>A0A2T2YBA3</accession>
<dbReference type="SUPFAM" id="SSF53187">
    <property type="entry name" value="Zn-dependent exopeptidases"/>
    <property type="match status" value="1"/>
</dbReference>
<dbReference type="Pfam" id="PF01546">
    <property type="entry name" value="Peptidase_M20"/>
    <property type="match status" value="1"/>
</dbReference>
<dbReference type="Proteomes" id="UP000240357">
    <property type="component" value="Unassembled WGS sequence"/>
</dbReference>
<keyword evidence="5" id="KW-0170">Cobalt</keyword>
<organism evidence="7 8">
    <name type="scientific">Adhaeribacter arboris</name>
    <dbReference type="NCBI Taxonomy" id="2072846"/>
    <lineage>
        <taxon>Bacteria</taxon>
        <taxon>Pseudomonadati</taxon>
        <taxon>Bacteroidota</taxon>
        <taxon>Cytophagia</taxon>
        <taxon>Cytophagales</taxon>
        <taxon>Hymenobacteraceae</taxon>
        <taxon>Adhaeribacter</taxon>
    </lineage>
</organism>
<dbReference type="PROSITE" id="PS00758">
    <property type="entry name" value="ARGE_DAPE_CPG2_1"/>
    <property type="match status" value="1"/>
</dbReference>
<dbReference type="PANTHER" id="PTHR43808">
    <property type="entry name" value="ACETYLORNITHINE DEACETYLASE"/>
    <property type="match status" value="1"/>
</dbReference>